<feature type="compositionally biased region" description="Pro residues" evidence="1">
    <location>
        <begin position="234"/>
        <end position="256"/>
    </location>
</feature>
<feature type="compositionally biased region" description="Polar residues" evidence="1">
    <location>
        <begin position="315"/>
        <end position="326"/>
    </location>
</feature>
<dbReference type="GO" id="GO:0007264">
    <property type="term" value="P:small GTPase-mediated signal transduction"/>
    <property type="evidence" value="ECO:0007669"/>
    <property type="project" value="InterPro"/>
</dbReference>
<feature type="compositionally biased region" description="Basic and acidic residues" evidence="1">
    <location>
        <begin position="363"/>
        <end position="378"/>
    </location>
</feature>
<dbReference type="AlphaFoldDB" id="A0AAE9CZH3"/>
<proteinExistence type="predicted"/>
<gene>
    <name evidence="2" type="ORF">L3Y34_006432</name>
</gene>
<dbReference type="EMBL" id="CP090895">
    <property type="protein sequence ID" value="ULT86719.1"/>
    <property type="molecule type" value="Genomic_DNA"/>
</dbReference>
<feature type="region of interest" description="Disordered" evidence="1">
    <location>
        <begin position="29"/>
        <end position="56"/>
    </location>
</feature>
<evidence type="ECO:0000256" key="1">
    <source>
        <dbReference type="SAM" id="MobiDB-lite"/>
    </source>
</evidence>
<evidence type="ECO:0000313" key="2">
    <source>
        <dbReference type="EMBL" id="ULT86719.1"/>
    </source>
</evidence>
<feature type="compositionally biased region" description="Pro residues" evidence="1">
    <location>
        <begin position="387"/>
        <end position="396"/>
    </location>
</feature>
<dbReference type="PRINTS" id="PR01217">
    <property type="entry name" value="PRICHEXTENSN"/>
</dbReference>
<name>A0AAE9CZH3_CAEBR</name>
<feature type="compositionally biased region" description="Low complexity" evidence="1">
    <location>
        <begin position="175"/>
        <end position="205"/>
    </location>
</feature>
<organism evidence="2 3">
    <name type="scientific">Caenorhabditis briggsae</name>
    <dbReference type="NCBI Taxonomy" id="6238"/>
    <lineage>
        <taxon>Eukaryota</taxon>
        <taxon>Metazoa</taxon>
        <taxon>Ecdysozoa</taxon>
        <taxon>Nematoda</taxon>
        <taxon>Chromadorea</taxon>
        <taxon>Rhabditida</taxon>
        <taxon>Rhabditina</taxon>
        <taxon>Rhabditomorpha</taxon>
        <taxon>Rhabditoidea</taxon>
        <taxon>Rhabditidae</taxon>
        <taxon>Peloderinae</taxon>
        <taxon>Caenorhabditis</taxon>
    </lineage>
</organism>
<feature type="compositionally biased region" description="Basic and acidic residues" evidence="1">
    <location>
        <begin position="32"/>
        <end position="42"/>
    </location>
</feature>
<dbReference type="Gene3D" id="1.10.840.10">
    <property type="entry name" value="Ras guanine-nucleotide exchange factors catalytic domain"/>
    <property type="match status" value="1"/>
</dbReference>
<feature type="compositionally biased region" description="Low complexity" evidence="1">
    <location>
        <begin position="345"/>
        <end position="361"/>
    </location>
</feature>
<dbReference type="Proteomes" id="UP000827892">
    <property type="component" value="Chromosome V"/>
</dbReference>
<feature type="compositionally biased region" description="Polar residues" evidence="1">
    <location>
        <begin position="414"/>
        <end position="424"/>
    </location>
</feature>
<reference evidence="2 3" key="1">
    <citation type="submission" date="2022-02" db="EMBL/GenBank/DDBJ databases">
        <title>Chromosome-level reference genomes for two strains of Caenorhabditis briggsae: an improved platform for comparative genomics.</title>
        <authorList>
            <person name="Stevens L."/>
            <person name="Andersen E.C."/>
        </authorList>
    </citation>
    <scope>NUCLEOTIDE SEQUENCE [LARGE SCALE GENOMIC DNA]</scope>
    <source>
        <strain evidence="2">QX1410_ONT</strain>
        <tissue evidence="2">Whole-organism</tissue>
    </source>
</reference>
<dbReference type="GO" id="GO:0005085">
    <property type="term" value="F:guanyl-nucleotide exchange factor activity"/>
    <property type="evidence" value="ECO:0007669"/>
    <property type="project" value="InterPro"/>
</dbReference>
<sequence>MEPPPIPPAYYSDPPEAHEDPILKFFWFGPDQRSERGPERTRRTTMSWQSAASTSRQDVLIISEPRRFSCAIVESTSITPPLPKRVVEKRRSSSTFDRLCRHLKQFFESINPRTDFKTNEDLEDYLYQKSCEIQPKGAEVPNTDLKPKHTSSTLRSPGIKPPKAANHYSANHPIGLGHLSHSQHSHSAPHAMSSGATSSGHQSSTVPSTPVTIHETKRSMSQTQASDHQKIPVLQPPPLLPRSRYQPPPPLNPLDVPPTTQAPMPPAPKSGSIMSQASSPTSSSTTPSSAPGPAPKLHPRRGVPQPMSPLAKSPLTPSRDNASPSAFQFPVVYDSAPPPLPPRPSAASSDGTSPSTSSVASKENQEQLRVIFDREESHSPTVRLSVPLPPALPPPRGSAVFRAPPPLPPKSGRHNSNSPTTPSSADPFDDPTSPSIFVNTPPPPLPPKTYRVTKKP</sequence>
<dbReference type="InterPro" id="IPR036964">
    <property type="entry name" value="RASGEF_cat_dom_sf"/>
</dbReference>
<feature type="region of interest" description="Disordered" evidence="1">
    <location>
        <begin position="137"/>
        <end position="456"/>
    </location>
</feature>
<evidence type="ECO:0000313" key="3">
    <source>
        <dbReference type="Proteomes" id="UP000827892"/>
    </source>
</evidence>
<feature type="compositionally biased region" description="Polar residues" evidence="1">
    <location>
        <begin position="44"/>
        <end position="56"/>
    </location>
</feature>
<protein>
    <submittedName>
        <fullName evidence="2">Uncharacterized protein</fullName>
    </submittedName>
</protein>
<feature type="compositionally biased region" description="Low complexity" evidence="1">
    <location>
        <begin position="275"/>
        <end position="289"/>
    </location>
</feature>
<accession>A0AAE9CZH3</accession>